<evidence type="ECO:0000313" key="2">
    <source>
        <dbReference type="EMBL" id="OBQ38076.1"/>
    </source>
</evidence>
<evidence type="ECO:0000313" key="3">
    <source>
        <dbReference type="Proteomes" id="UP000092093"/>
    </source>
</evidence>
<organism evidence="2 3">
    <name type="scientific">Aphanizomenon flos-aquae WA102</name>
    <dbReference type="NCBI Taxonomy" id="1710896"/>
    <lineage>
        <taxon>Bacteria</taxon>
        <taxon>Bacillati</taxon>
        <taxon>Cyanobacteriota</taxon>
        <taxon>Cyanophyceae</taxon>
        <taxon>Nostocales</taxon>
        <taxon>Aphanizomenonaceae</taxon>
        <taxon>Aphanizomenon</taxon>
    </lineage>
</organism>
<sequence length="246" mass="27662">MKPNLFNSIKLMKPKKNVFDLTHDVKLSADMGNLVPILTMECVPGDQFKISCESLIRFAPMTAPVMHRMDVSMHYFFVPNRILWPNWEKFITDANSGIVAPFLDTDFLKPENSANWTSNLGRTADYIGVPPPPTGTLLNTRINALPFAAYQAIYNEYYRDQNLIAPVDYKLLDGDNTSTWDQANKWFALRKRAWEHDYFTASLPFAQKGDAVDIPLGDISVPYTKIQGRNTAGVTGDVVSTPSGSY</sequence>
<dbReference type="Proteomes" id="UP000092093">
    <property type="component" value="Unassembled WGS sequence"/>
</dbReference>
<feature type="non-terminal residue" evidence="2">
    <location>
        <position position="246"/>
    </location>
</feature>
<dbReference type="GO" id="GO:0005198">
    <property type="term" value="F:structural molecule activity"/>
    <property type="evidence" value="ECO:0007669"/>
    <property type="project" value="InterPro"/>
</dbReference>
<evidence type="ECO:0008006" key="4">
    <source>
        <dbReference type="Google" id="ProtNLM"/>
    </source>
</evidence>
<dbReference type="EMBL" id="LJOW01000239">
    <property type="protein sequence ID" value="OBQ38076.1"/>
    <property type="molecule type" value="Genomic_DNA"/>
</dbReference>
<evidence type="ECO:0000256" key="1">
    <source>
        <dbReference type="ARBA" id="ARBA00009963"/>
    </source>
</evidence>
<dbReference type="Pfam" id="PF02305">
    <property type="entry name" value="Phage_F"/>
    <property type="match status" value="1"/>
</dbReference>
<dbReference type="SUPFAM" id="SSF88645">
    <property type="entry name" value="ssDNA viruses"/>
    <property type="match status" value="1"/>
</dbReference>
<gene>
    <name evidence="2" type="ORF">AN484_24555</name>
</gene>
<comment type="caution">
    <text evidence="2">The sequence shown here is derived from an EMBL/GenBank/DDBJ whole genome shotgun (WGS) entry which is preliminary data.</text>
</comment>
<proteinExistence type="inferred from homology"/>
<accession>A0A1B7WLQ7</accession>
<dbReference type="Gene3D" id="2.60.169.10">
    <property type="entry name" value="Microviridae F protein"/>
    <property type="match status" value="1"/>
</dbReference>
<dbReference type="InterPro" id="IPR003514">
    <property type="entry name" value="Microviridae_protein_F"/>
</dbReference>
<dbReference type="InterPro" id="IPR016184">
    <property type="entry name" value="Capsid/spike_ssDNA_virus"/>
</dbReference>
<name>A0A1B7WLQ7_APHFL</name>
<dbReference type="InterPro" id="IPR037002">
    <property type="entry name" value="Microviridae_protein_F_sf"/>
</dbReference>
<protein>
    <recommendedName>
        <fullName evidence="4">Major capsid protein</fullName>
    </recommendedName>
</protein>
<reference evidence="2 3" key="1">
    <citation type="submission" date="2015-09" db="EMBL/GenBank/DDBJ databases">
        <title>Aphanizomenon flos-aquae WA102.</title>
        <authorList>
            <person name="Driscoll C."/>
        </authorList>
    </citation>
    <scope>NUCLEOTIDE SEQUENCE [LARGE SCALE GENOMIC DNA]</scope>
    <source>
        <strain evidence="2">WA102</strain>
    </source>
</reference>
<dbReference type="AlphaFoldDB" id="A0A1B7WLQ7"/>
<comment type="similarity">
    <text evidence="1">Belongs to the microviridae F protein family.</text>
</comment>